<evidence type="ECO:0000313" key="1">
    <source>
        <dbReference type="EMBL" id="KUM46327.1"/>
    </source>
</evidence>
<geneLocation type="mitochondrion" evidence="1"/>
<dbReference type="EMBL" id="LKAM01000012">
    <property type="protein sequence ID" value="KUM46327.1"/>
    <property type="molecule type" value="Genomic_DNA"/>
</dbReference>
<name>A0A117NG62_PICGL</name>
<dbReference type="AlphaFoldDB" id="A0A117NG62"/>
<proteinExistence type="predicted"/>
<keyword evidence="1" id="KW-0496">Mitochondrion</keyword>
<reference evidence="1" key="1">
    <citation type="journal article" date="2015" name="Genome Biol. Evol.">
        <title>Organellar Genomes of White Spruce (Picea glauca): Assembly and Annotation.</title>
        <authorList>
            <person name="Jackman S.D."/>
            <person name="Warren R.L."/>
            <person name="Gibb E.A."/>
            <person name="Vandervalk B.P."/>
            <person name="Mohamadi H."/>
            <person name="Chu J."/>
            <person name="Raymond A."/>
            <person name="Pleasance S."/>
            <person name="Coope R."/>
            <person name="Wildung M.R."/>
            <person name="Ritland C.E."/>
            <person name="Bousquet J."/>
            <person name="Jones S.J."/>
            <person name="Bohlmann J."/>
            <person name="Birol I."/>
        </authorList>
    </citation>
    <scope>NUCLEOTIDE SEQUENCE [LARGE SCALE GENOMIC DNA]</scope>
    <source>
        <tissue evidence="1">Flushing bud</tissue>
    </source>
</reference>
<protein>
    <submittedName>
        <fullName evidence="1">Uncharacterized protein</fullName>
    </submittedName>
</protein>
<gene>
    <name evidence="1" type="ORF">ABT39_MTgene1833</name>
</gene>
<accession>A0A117NG62</accession>
<comment type="caution">
    <text evidence="1">The sequence shown here is derived from an EMBL/GenBank/DDBJ whole genome shotgun (WGS) entry which is preliminary data.</text>
</comment>
<sequence>MYIYSRMYRYRSKSYRLLLIITAETGHLHSLLKTDRLSETQDQGLIIWVQKGAPQNQATEWILNQQG</sequence>
<organism evidence="1">
    <name type="scientific">Picea glauca</name>
    <name type="common">White spruce</name>
    <name type="synonym">Pinus glauca</name>
    <dbReference type="NCBI Taxonomy" id="3330"/>
    <lineage>
        <taxon>Eukaryota</taxon>
        <taxon>Viridiplantae</taxon>
        <taxon>Streptophyta</taxon>
        <taxon>Embryophyta</taxon>
        <taxon>Tracheophyta</taxon>
        <taxon>Spermatophyta</taxon>
        <taxon>Pinopsida</taxon>
        <taxon>Pinidae</taxon>
        <taxon>Conifers I</taxon>
        <taxon>Pinales</taxon>
        <taxon>Pinaceae</taxon>
        <taxon>Picea</taxon>
    </lineage>
</organism>